<name>A0A438BXN9_VITVI</name>
<protein>
    <submittedName>
        <fullName evidence="1">Uncharacterized protein</fullName>
    </submittedName>
</protein>
<evidence type="ECO:0000313" key="2">
    <source>
        <dbReference type="Proteomes" id="UP000288805"/>
    </source>
</evidence>
<dbReference type="AlphaFoldDB" id="A0A438BXN9"/>
<evidence type="ECO:0000313" key="1">
    <source>
        <dbReference type="EMBL" id="RVW15708.1"/>
    </source>
</evidence>
<reference evidence="1 2" key="1">
    <citation type="journal article" date="2018" name="PLoS Genet.">
        <title>Population sequencing reveals clonal diversity and ancestral inbreeding in the grapevine cultivar Chardonnay.</title>
        <authorList>
            <person name="Roach M.J."/>
            <person name="Johnson D.L."/>
            <person name="Bohlmann J."/>
            <person name="van Vuuren H.J."/>
            <person name="Jones S.J."/>
            <person name="Pretorius I.S."/>
            <person name="Schmidt S.A."/>
            <person name="Borneman A.R."/>
        </authorList>
    </citation>
    <scope>NUCLEOTIDE SEQUENCE [LARGE SCALE GENOMIC DNA]</scope>
    <source>
        <strain evidence="2">cv. Chardonnay</strain>
        <tissue evidence="1">Leaf</tissue>
    </source>
</reference>
<accession>A0A438BXN9</accession>
<dbReference type="Proteomes" id="UP000288805">
    <property type="component" value="Unassembled WGS sequence"/>
</dbReference>
<proteinExistence type="predicted"/>
<organism evidence="1 2">
    <name type="scientific">Vitis vinifera</name>
    <name type="common">Grape</name>
    <dbReference type="NCBI Taxonomy" id="29760"/>
    <lineage>
        <taxon>Eukaryota</taxon>
        <taxon>Viridiplantae</taxon>
        <taxon>Streptophyta</taxon>
        <taxon>Embryophyta</taxon>
        <taxon>Tracheophyta</taxon>
        <taxon>Spermatophyta</taxon>
        <taxon>Magnoliopsida</taxon>
        <taxon>eudicotyledons</taxon>
        <taxon>Gunneridae</taxon>
        <taxon>Pentapetalae</taxon>
        <taxon>rosids</taxon>
        <taxon>Vitales</taxon>
        <taxon>Vitaceae</taxon>
        <taxon>Viteae</taxon>
        <taxon>Vitis</taxon>
    </lineage>
</organism>
<comment type="caution">
    <text evidence="1">The sequence shown here is derived from an EMBL/GenBank/DDBJ whole genome shotgun (WGS) entry which is preliminary data.</text>
</comment>
<gene>
    <name evidence="1" type="ORF">CK203_075388</name>
</gene>
<sequence>MSGLRINLEKSELLPLGRVENIRVGARVWMQVAVWDGVEEKFQKRLALWKGWLGQIQRDFLWGGGALERRPHLVSWRGRLIRGKLSTENTRKEDGTPRRRVRLWKDKWCGDELLCISFPLYLLKNSSKEAWMEEVWSHSSEEGCWAQCFSKHFNDWEMKSLECFLLRWHGRRVFKDREDEILWTESKDRAFFVKSLHRVLELGRRSVSQ</sequence>
<dbReference type="EMBL" id="QGNW01002597">
    <property type="protein sequence ID" value="RVW15708.1"/>
    <property type="molecule type" value="Genomic_DNA"/>
</dbReference>